<dbReference type="RefSeq" id="WP_271341834.1">
    <property type="nucleotide sequence ID" value="NZ_JAQKAB010000012.1"/>
</dbReference>
<evidence type="ECO:0000313" key="3">
    <source>
        <dbReference type="Proteomes" id="UP001211894"/>
    </source>
</evidence>
<dbReference type="EMBL" id="JAQKAB010000024">
    <property type="protein sequence ID" value="MDA7028613.1"/>
    <property type="molecule type" value="Genomic_DNA"/>
</dbReference>
<dbReference type="Pfam" id="PF17279">
    <property type="entry name" value="DUF5344"/>
    <property type="match status" value="1"/>
</dbReference>
<accession>A0ABT4X8Q2</accession>
<evidence type="ECO:0000313" key="1">
    <source>
        <dbReference type="EMBL" id="MDA7028008.1"/>
    </source>
</evidence>
<comment type="caution">
    <text evidence="2">The sequence shown here is derived from an EMBL/GenBank/DDBJ whole genome shotgun (WGS) entry which is preliminary data.</text>
</comment>
<evidence type="ECO:0000313" key="2">
    <source>
        <dbReference type="EMBL" id="MDA7028613.1"/>
    </source>
</evidence>
<dbReference type="InterPro" id="IPR046318">
    <property type="entry name" value="DUF5344"/>
</dbReference>
<name>A0ABT4X8Q2_9BACI</name>
<protein>
    <submittedName>
        <fullName evidence="2">DUF5344 family protein</fullName>
    </submittedName>
</protein>
<sequence>MTIKFSHDTFIRELKTVEKALAFVYLAEPSDSCGKNDLSFTANFQSREQKTQKMLKEYKKAVYKNMKDVESNVKLLKEQDLELARKVFGRIIDEFK</sequence>
<reference evidence="2 3" key="1">
    <citation type="submission" date="2023-01" db="EMBL/GenBank/DDBJ databases">
        <title>Bacillus changyiensis sp. nov., isolated from a coastal deposit.</title>
        <authorList>
            <person name="Xiao G."/>
            <person name="Lai Q."/>
            <person name="Hu Z."/>
            <person name="Shao Z."/>
        </authorList>
    </citation>
    <scope>NUCLEOTIDE SEQUENCE [LARGE SCALE GENOMIC DNA]</scope>
    <source>
        <strain evidence="2 3">CLL-7-23</strain>
    </source>
</reference>
<dbReference type="Proteomes" id="UP001211894">
    <property type="component" value="Unassembled WGS sequence"/>
</dbReference>
<dbReference type="EMBL" id="JAQKAB010000012">
    <property type="protein sequence ID" value="MDA7028008.1"/>
    <property type="molecule type" value="Genomic_DNA"/>
</dbReference>
<proteinExistence type="predicted"/>
<gene>
    <name evidence="1" type="ORF">PJ311_15650</name>
    <name evidence="2" type="ORF">PJ311_18950</name>
</gene>
<organism evidence="2 3">
    <name type="scientific">Bacillus changyiensis</name>
    <dbReference type="NCBI Taxonomy" id="3004103"/>
    <lineage>
        <taxon>Bacteria</taxon>
        <taxon>Bacillati</taxon>
        <taxon>Bacillota</taxon>
        <taxon>Bacilli</taxon>
        <taxon>Bacillales</taxon>
        <taxon>Bacillaceae</taxon>
        <taxon>Bacillus</taxon>
    </lineage>
</organism>
<keyword evidence="3" id="KW-1185">Reference proteome</keyword>